<sequence>MISHTPDFQVAKMIQAAAAESIHSIYAKADRACAMYEPLQQLADCLQSAGVLFQLGNFADYSELTLLLDIETVEQDIRIDCAVQEFTEESGWELRRSEPQELAGYDITIITIWLFNPGKLSETITLTLRYRGENHV</sequence>
<name>A0A1A9RC47_EIKCO</name>
<reference evidence="2" key="1">
    <citation type="submission" date="2016-05" db="EMBL/GenBank/DDBJ databases">
        <title>Draft genome of Corynebacterium afermentans subsp. afermentans LCDC 88199T.</title>
        <authorList>
            <person name="Bernier A.-M."/>
            <person name="Bernard K."/>
        </authorList>
    </citation>
    <scope>NUCLEOTIDE SEQUENCE [LARGE SCALE GENOMIC DNA]</scope>
    <source>
        <strain evidence="2">NML01-0328</strain>
    </source>
</reference>
<accession>A0A1A9RC47</accession>
<comment type="caution">
    <text evidence="1">The sequence shown here is derived from an EMBL/GenBank/DDBJ whole genome shotgun (WGS) entry which is preliminary data.</text>
</comment>
<dbReference type="Proteomes" id="UP000078003">
    <property type="component" value="Unassembled WGS sequence"/>
</dbReference>
<evidence type="ECO:0000313" key="1">
    <source>
        <dbReference type="EMBL" id="OAM16350.1"/>
    </source>
</evidence>
<dbReference type="RefSeq" id="WP_064104470.1">
    <property type="nucleotide sequence ID" value="NZ_LXSF01000006.1"/>
</dbReference>
<gene>
    <name evidence="1" type="ORF">A7P85_06450</name>
</gene>
<organism evidence="1 2">
    <name type="scientific">Eikenella corrodens</name>
    <dbReference type="NCBI Taxonomy" id="539"/>
    <lineage>
        <taxon>Bacteria</taxon>
        <taxon>Pseudomonadati</taxon>
        <taxon>Pseudomonadota</taxon>
        <taxon>Betaproteobacteria</taxon>
        <taxon>Neisseriales</taxon>
        <taxon>Neisseriaceae</taxon>
        <taxon>Eikenella</taxon>
    </lineage>
</organism>
<dbReference type="AlphaFoldDB" id="A0A1A9RC47"/>
<evidence type="ECO:0000313" key="2">
    <source>
        <dbReference type="Proteomes" id="UP000078003"/>
    </source>
</evidence>
<proteinExistence type="predicted"/>
<dbReference type="EMBL" id="LXSF01000006">
    <property type="protein sequence ID" value="OAM16350.1"/>
    <property type="molecule type" value="Genomic_DNA"/>
</dbReference>
<protein>
    <submittedName>
        <fullName evidence="1">Uncharacterized protein</fullName>
    </submittedName>
</protein>